<dbReference type="EMBL" id="AP006495">
    <property type="protein sequence ID" value="BAM81021.1"/>
    <property type="molecule type" value="Genomic_DNA"/>
</dbReference>
<evidence type="ECO:0000256" key="2">
    <source>
        <dbReference type="ARBA" id="ARBA00006251"/>
    </source>
</evidence>
<keyword evidence="8" id="KW-1185">Reference proteome</keyword>
<dbReference type="GeneID" id="16995069"/>
<keyword evidence="4" id="KW-0808">Transferase</keyword>
<dbReference type="FunFam" id="1.10.600.10:FF:000004">
    <property type="entry name" value="Phytoene synthase chloroplastic"/>
    <property type="match status" value="1"/>
</dbReference>
<proteinExistence type="inferred from homology"/>
<dbReference type="PANTHER" id="PTHR31480">
    <property type="entry name" value="BIFUNCTIONAL LYCOPENE CYCLASE/PHYTOENE SYNTHASE"/>
    <property type="match status" value="1"/>
</dbReference>
<reference evidence="7 8" key="1">
    <citation type="journal article" date="2004" name="Nature">
        <title>Genome sequence of the ultrasmall unicellular red alga Cyanidioschyzon merolae 10D.</title>
        <authorList>
            <person name="Matsuzaki M."/>
            <person name="Misumi O."/>
            <person name="Shin-i T."/>
            <person name="Maruyama S."/>
            <person name="Takahara M."/>
            <person name="Miyagishima S."/>
            <person name="Mori T."/>
            <person name="Nishida K."/>
            <person name="Yagisawa F."/>
            <person name="Nishida K."/>
            <person name="Yoshida Y."/>
            <person name="Nishimura Y."/>
            <person name="Nakao S."/>
            <person name="Kobayashi T."/>
            <person name="Momoyama Y."/>
            <person name="Higashiyama T."/>
            <person name="Minoda A."/>
            <person name="Sano M."/>
            <person name="Nomoto H."/>
            <person name="Oishi K."/>
            <person name="Hayashi H."/>
            <person name="Ohta F."/>
            <person name="Nishizaka S."/>
            <person name="Haga S."/>
            <person name="Miura S."/>
            <person name="Morishita T."/>
            <person name="Kabeya Y."/>
            <person name="Terasawa K."/>
            <person name="Suzuki Y."/>
            <person name="Ishii Y."/>
            <person name="Asakawa S."/>
            <person name="Takano H."/>
            <person name="Ohta N."/>
            <person name="Kuroiwa H."/>
            <person name="Tanaka K."/>
            <person name="Shimizu N."/>
            <person name="Sugano S."/>
            <person name="Sato N."/>
            <person name="Nozaki H."/>
            <person name="Ogasawara N."/>
            <person name="Kohara Y."/>
            <person name="Kuroiwa T."/>
        </authorList>
    </citation>
    <scope>NUCLEOTIDE SEQUENCE [LARGE SCALE GENOMIC DNA]</scope>
    <source>
        <strain evidence="7 8">10D</strain>
    </source>
</reference>
<organism evidence="7 8">
    <name type="scientific">Cyanidioschyzon merolae (strain NIES-3377 / 10D)</name>
    <name type="common">Unicellular red alga</name>
    <dbReference type="NCBI Taxonomy" id="280699"/>
    <lineage>
        <taxon>Eukaryota</taxon>
        <taxon>Rhodophyta</taxon>
        <taxon>Bangiophyceae</taxon>
        <taxon>Cyanidiales</taxon>
        <taxon>Cyanidiaceae</taxon>
        <taxon>Cyanidioschyzon</taxon>
    </lineage>
</organism>
<comment type="catalytic activity">
    <reaction evidence="1">
        <text>2 (2E,6E,10E)-geranylgeranyl diphosphate = 15-cis-phytoene + 2 diphosphate</text>
        <dbReference type="Rhea" id="RHEA:34475"/>
        <dbReference type="ChEBI" id="CHEBI:27787"/>
        <dbReference type="ChEBI" id="CHEBI:33019"/>
        <dbReference type="ChEBI" id="CHEBI:58756"/>
        <dbReference type="EC" id="2.5.1.32"/>
    </reaction>
</comment>
<reference evidence="7 8" key="2">
    <citation type="journal article" date="2007" name="BMC Biol.">
        <title>A 100%-complete sequence reveals unusually simple genomic features in the hot-spring red alga Cyanidioschyzon merolae.</title>
        <authorList>
            <person name="Nozaki H."/>
            <person name="Takano H."/>
            <person name="Misumi O."/>
            <person name="Terasawa K."/>
            <person name="Matsuzaki M."/>
            <person name="Maruyama S."/>
            <person name="Nishida K."/>
            <person name="Yagisawa F."/>
            <person name="Yoshida Y."/>
            <person name="Fujiwara T."/>
            <person name="Takio S."/>
            <person name="Tamura K."/>
            <person name="Chung S.J."/>
            <person name="Nakamura S."/>
            <person name="Kuroiwa H."/>
            <person name="Tanaka K."/>
            <person name="Sato N."/>
            <person name="Kuroiwa T."/>
        </authorList>
    </citation>
    <scope>NUCLEOTIDE SEQUENCE [LARGE SCALE GENOMIC DNA]</scope>
    <source>
        <strain evidence="7 8">10D</strain>
    </source>
</reference>
<evidence type="ECO:0000313" key="8">
    <source>
        <dbReference type="Proteomes" id="UP000007014"/>
    </source>
</evidence>
<dbReference type="SFLD" id="SFLDG01018">
    <property type="entry name" value="Squalene/Phytoene_Synthase_Lik"/>
    <property type="match status" value="1"/>
</dbReference>
<dbReference type="InterPro" id="IPR019845">
    <property type="entry name" value="Squalene/phytoene_synthase_CS"/>
</dbReference>
<evidence type="ECO:0000256" key="4">
    <source>
        <dbReference type="ARBA" id="ARBA00022679"/>
    </source>
</evidence>
<dbReference type="PROSITE" id="PS01045">
    <property type="entry name" value="SQUALEN_PHYTOEN_SYN_2"/>
    <property type="match status" value="1"/>
</dbReference>
<dbReference type="InterPro" id="IPR002060">
    <property type="entry name" value="Squ/phyt_synthse"/>
</dbReference>
<dbReference type="SFLD" id="SFLDS00005">
    <property type="entry name" value="Isoprenoid_Synthase_Type_I"/>
    <property type="match status" value="1"/>
</dbReference>
<dbReference type="KEGG" id="cme:CYME_CMM166C"/>
<feature type="compositionally biased region" description="Polar residues" evidence="6">
    <location>
        <begin position="64"/>
        <end position="73"/>
    </location>
</feature>
<dbReference type="SFLD" id="SFLDG01212">
    <property type="entry name" value="Phytoene_synthase_like"/>
    <property type="match status" value="1"/>
</dbReference>
<feature type="region of interest" description="Disordered" evidence="6">
    <location>
        <begin position="56"/>
        <end position="119"/>
    </location>
</feature>
<comment type="similarity">
    <text evidence="2">Belongs to the phytoene/squalene synthase family.</text>
</comment>
<dbReference type="GO" id="GO:0051996">
    <property type="term" value="F:squalene synthase [NAD(P)H] activity"/>
    <property type="evidence" value="ECO:0007669"/>
    <property type="project" value="InterPro"/>
</dbReference>
<dbReference type="SUPFAM" id="SSF48576">
    <property type="entry name" value="Terpenoid synthases"/>
    <property type="match status" value="1"/>
</dbReference>
<dbReference type="eggNOG" id="KOG1459">
    <property type="taxonomic scope" value="Eukaryota"/>
</dbReference>
<dbReference type="OrthoDB" id="6600518at2759"/>
<feature type="compositionally biased region" description="Polar residues" evidence="6">
    <location>
        <begin position="94"/>
        <end position="107"/>
    </location>
</feature>
<dbReference type="Gene3D" id="1.10.600.10">
    <property type="entry name" value="Farnesyl Diphosphate Synthase"/>
    <property type="match status" value="1"/>
</dbReference>
<name>M1UTC3_CYAM1</name>
<dbReference type="Pfam" id="PF00494">
    <property type="entry name" value="SQS_PSY"/>
    <property type="match status" value="1"/>
</dbReference>
<gene>
    <name evidence="7" type="ORF">CYME_CMM166C</name>
</gene>
<dbReference type="InterPro" id="IPR008949">
    <property type="entry name" value="Isoprenoid_synthase_dom_sf"/>
</dbReference>
<evidence type="ECO:0000256" key="1">
    <source>
        <dbReference type="ARBA" id="ARBA00001805"/>
    </source>
</evidence>
<dbReference type="GO" id="GO:0004311">
    <property type="term" value="F:geranylgeranyl diphosphate synthase activity"/>
    <property type="evidence" value="ECO:0007669"/>
    <property type="project" value="InterPro"/>
</dbReference>
<accession>M1UTC3</accession>
<dbReference type="GO" id="GO:0016117">
    <property type="term" value="P:carotenoid biosynthetic process"/>
    <property type="evidence" value="ECO:0007669"/>
    <property type="project" value="UniProtKB-KW"/>
</dbReference>
<evidence type="ECO:0000313" key="7">
    <source>
        <dbReference type="EMBL" id="BAM81021.1"/>
    </source>
</evidence>
<evidence type="ECO:0000256" key="5">
    <source>
        <dbReference type="ARBA" id="ARBA00022746"/>
    </source>
</evidence>
<dbReference type="InterPro" id="IPR044843">
    <property type="entry name" value="Trans_IPPS_bact-type"/>
</dbReference>
<dbReference type="Proteomes" id="UP000007014">
    <property type="component" value="Chromosome 13"/>
</dbReference>
<sequence>MWQLCLDPHISRSSSPVEEGCCTQRVEKATRRRRALQRARHTMYCRRVWTAHLEARSARDSDWKPSSGQTSDPRQLKGEWRSSAGRDASKAENAGQSQSDDCNSVANGASRGAPKTWSGEALHPYGILERAVRSFRTSEPAGSRAQDTVDEVFAKQPGAWETPPLSSPTNEGLDAADALLANDASMGGSFLTLPQTTPKRVFPWDTTTGVIGLSHFERQVAFYRRRQRLLQQAYKECGRITSIFAKTFYLGTLFLPKRKRDAIWAVYVWCRRTDDLVDGPRVRQRDASLRQKLSEWESRLEQVWAGYPQDALDLALADTVRNYPGLRIDPFRDMIQGMLMDVDRARYETFDELYLYCYRVAGTVGLMALPILGVDPEHCKSEAEAVESALALGIALQLTNILRDVGEDALRGRVYLPQEEMRYFGYTEDELFASVVNDRYQELIKFQIARVRAYYRTAECGIAKLHPSARLPIRASLDMYRQILDAIEENDFDNFHRRAYVSKLKKALTLPVSCLRVQETEGTWLGRLWGPFDRGFIQRPNV</sequence>
<dbReference type="RefSeq" id="XP_005537057.1">
    <property type="nucleotide sequence ID" value="XM_005537000.1"/>
</dbReference>
<evidence type="ECO:0000256" key="3">
    <source>
        <dbReference type="ARBA" id="ARBA00012396"/>
    </source>
</evidence>
<keyword evidence="5" id="KW-0125">Carotenoid biosynthesis</keyword>
<dbReference type="EC" id="2.5.1.32" evidence="3"/>
<dbReference type="InterPro" id="IPR033904">
    <property type="entry name" value="Trans_IPPS_HH"/>
</dbReference>
<dbReference type="STRING" id="280699.M1UTC3"/>
<protein>
    <recommendedName>
        <fullName evidence="3">15-cis-phytoene synthase</fullName>
        <ecNumber evidence="3">2.5.1.32</ecNumber>
    </recommendedName>
</protein>
<evidence type="ECO:0000256" key="6">
    <source>
        <dbReference type="SAM" id="MobiDB-lite"/>
    </source>
</evidence>
<dbReference type="AlphaFoldDB" id="M1UTC3"/>
<dbReference type="CDD" id="cd00683">
    <property type="entry name" value="Trans_IPPS_HH"/>
    <property type="match status" value="1"/>
</dbReference>